<keyword evidence="1" id="KW-1185">Reference proteome</keyword>
<proteinExistence type="predicted"/>
<organism evidence="1 2">
    <name type="scientific">Panagrolaimus davidi</name>
    <dbReference type="NCBI Taxonomy" id="227884"/>
    <lineage>
        <taxon>Eukaryota</taxon>
        <taxon>Metazoa</taxon>
        <taxon>Ecdysozoa</taxon>
        <taxon>Nematoda</taxon>
        <taxon>Chromadorea</taxon>
        <taxon>Rhabditida</taxon>
        <taxon>Tylenchina</taxon>
        <taxon>Panagrolaimomorpha</taxon>
        <taxon>Panagrolaimoidea</taxon>
        <taxon>Panagrolaimidae</taxon>
        <taxon>Panagrolaimus</taxon>
    </lineage>
</organism>
<dbReference type="Proteomes" id="UP000887578">
    <property type="component" value="Unplaced"/>
</dbReference>
<sequence>MDDIRVYYPYYWPSQADPKIVATKPSTQVIIQDTVTGAVITFYQYVLCVQVRTTPFFYGNNTMCGVFGSIDDVCTNDIRASNGTTLPITDCNVQYSVPAIEFEDTWITNTTVDSCVKGAVIHNNSNCVSLL</sequence>
<evidence type="ECO:0000313" key="1">
    <source>
        <dbReference type="Proteomes" id="UP000887578"/>
    </source>
</evidence>
<protein>
    <submittedName>
        <fullName evidence="2">Uncharacterized protein</fullName>
    </submittedName>
</protein>
<reference evidence="2" key="1">
    <citation type="submission" date="2022-11" db="UniProtKB">
        <authorList>
            <consortium name="WormBaseParasite"/>
        </authorList>
    </citation>
    <scope>IDENTIFICATION</scope>
</reference>
<name>A0A914PM41_9BILA</name>
<accession>A0A914PM41</accession>
<dbReference type="WBParaSite" id="PDA_v2.g19545.t1">
    <property type="protein sequence ID" value="PDA_v2.g19545.t1"/>
    <property type="gene ID" value="PDA_v2.g19545"/>
</dbReference>
<dbReference type="AlphaFoldDB" id="A0A914PM41"/>
<evidence type="ECO:0000313" key="2">
    <source>
        <dbReference type="WBParaSite" id="PDA_v2.g19545.t1"/>
    </source>
</evidence>